<dbReference type="AlphaFoldDB" id="A0A228I0K0"/>
<proteinExistence type="predicted"/>
<evidence type="ECO:0000313" key="1">
    <source>
        <dbReference type="EMBL" id="OXI35931.1"/>
    </source>
</evidence>
<dbReference type="InterPro" id="IPR040442">
    <property type="entry name" value="Pyrv_kinase-like_dom_sf"/>
</dbReference>
<dbReference type="PANTHER" id="PTHR42905">
    <property type="entry name" value="PHOSPHOENOLPYRUVATE CARBOXYLASE"/>
    <property type="match status" value="1"/>
</dbReference>
<dbReference type="Gene3D" id="3.20.20.60">
    <property type="entry name" value="Phosphoenolpyruvate-binding domains"/>
    <property type="match status" value="1"/>
</dbReference>
<dbReference type="InterPro" id="IPR015813">
    <property type="entry name" value="Pyrv/PenolPyrv_kinase-like_dom"/>
</dbReference>
<dbReference type="CDD" id="cd00377">
    <property type="entry name" value="ICL_PEPM"/>
    <property type="match status" value="1"/>
</dbReference>
<dbReference type="EMBL" id="NKFA01000027">
    <property type="protein sequence ID" value="OXI35931.1"/>
    <property type="molecule type" value="Genomic_DNA"/>
</dbReference>
<protein>
    <submittedName>
        <fullName evidence="1">Carboxyvinyl-carboxyphosphonate phosphorylmutase</fullName>
    </submittedName>
</protein>
<dbReference type="InterPro" id="IPR039556">
    <property type="entry name" value="ICL/PEPM"/>
</dbReference>
<dbReference type="Pfam" id="PF13714">
    <property type="entry name" value="PEP_mutase"/>
    <property type="match status" value="1"/>
</dbReference>
<dbReference type="RefSeq" id="WP_089454026.1">
    <property type="nucleotide sequence ID" value="NZ_NKFA01000027.1"/>
</dbReference>
<comment type="caution">
    <text evidence="1">The sequence shown here is derived from an EMBL/GenBank/DDBJ whole genome shotgun (WGS) entry which is preliminary data.</text>
</comment>
<reference evidence="1 2" key="2">
    <citation type="submission" date="2017-08" db="EMBL/GenBank/DDBJ databases">
        <title>WGS of novel Burkholderia cepaca complex species.</title>
        <authorList>
            <person name="Lipuma J."/>
            <person name="Spilker T."/>
        </authorList>
    </citation>
    <scope>NUCLEOTIDE SEQUENCE [LARGE SCALE GENOMIC DNA]</scope>
    <source>
        <strain evidence="1 2">AU17325</strain>
    </source>
</reference>
<organism evidence="1 2">
    <name type="scientific">Burkholderia aenigmatica</name>
    <dbReference type="NCBI Taxonomy" id="2015348"/>
    <lineage>
        <taxon>Bacteria</taxon>
        <taxon>Pseudomonadati</taxon>
        <taxon>Pseudomonadota</taxon>
        <taxon>Betaproteobacteria</taxon>
        <taxon>Burkholderiales</taxon>
        <taxon>Burkholderiaceae</taxon>
        <taxon>Burkholderia</taxon>
        <taxon>Burkholderia cepacia complex</taxon>
    </lineage>
</organism>
<dbReference type="PANTHER" id="PTHR42905:SF16">
    <property type="entry name" value="CARBOXYPHOSPHONOENOLPYRUVATE PHOSPHONOMUTASE-LIKE PROTEIN (AFU_ORTHOLOGUE AFUA_5G07230)"/>
    <property type="match status" value="1"/>
</dbReference>
<evidence type="ECO:0000313" key="2">
    <source>
        <dbReference type="Proteomes" id="UP000214600"/>
    </source>
</evidence>
<accession>A0A228I0K0</accession>
<gene>
    <name evidence="1" type="ORF">CFB84_36695</name>
</gene>
<name>A0A228I0K0_9BURK</name>
<reference evidence="2" key="1">
    <citation type="submission" date="2017-06" db="EMBL/GenBank/DDBJ databases">
        <authorList>
            <person name="LiPuma J."/>
            <person name="Spilker T."/>
        </authorList>
    </citation>
    <scope>NUCLEOTIDE SEQUENCE [LARGE SCALE GENOMIC DNA]</scope>
    <source>
        <strain evidence="2">AU17325</strain>
    </source>
</reference>
<dbReference type="Proteomes" id="UP000214600">
    <property type="component" value="Unassembled WGS sequence"/>
</dbReference>
<dbReference type="SUPFAM" id="SSF51621">
    <property type="entry name" value="Phosphoenolpyruvate/pyruvate domain"/>
    <property type="match status" value="1"/>
</dbReference>
<dbReference type="OrthoDB" id="9785398at2"/>
<sequence>MTFSQLHQQAEPLLLANVWDAASARAAETAGYTAIGTSSAAIADSLGYADGEGVGFDELKALVARVRSVSSLPLTVDVEAGYGATSEAVVANLRELAALGVVGVNLEDSVVRDGQRTLVDVEPFVQRLRDIRAGLQAAGVELFLNVRTDTYLLEVDRAREETIARGRRYAESGADGLFVPGLTDEADIAAIVGGVPLPLNVMCMPTLPSFGRLAALGVKRISMGNFLHQRAHHVLQQLFGDVRAGQSFDPVFCHAGH</sequence>
<dbReference type="GO" id="GO:0003824">
    <property type="term" value="F:catalytic activity"/>
    <property type="evidence" value="ECO:0007669"/>
    <property type="project" value="InterPro"/>
</dbReference>